<evidence type="ECO:0000313" key="2">
    <source>
        <dbReference type="EMBL" id="KZT65103.1"/>
    </source>
</evidence>
<dbReference type="GO" id="GO:1990189">
    <property type="term" value="F:protein N-terminal-serine acetyltransferase activity"/>
    <property type="evidence" value="ECO:0007669"/>
    <property type="project" value="TreeGrafter"/>
</dbReference>
<keyword evidence="3" id="KW-1185">Reference proteome</keyword>
<dbReference type="OrthoDB" id="41238at2759"/>
<dbReference type="InterPro" id="IPR000182">
    <property type="entry name" value="GNAT_dom"/>
</dbReference>
<dbReference type="Proteomes" id="UP000076727">
    <property type="component" value="Unassembled WGS sequence"/>
</dbReference>
<dbReference type="PANTHER" id="PTHR43441:SF5">
    <property type="entry name" value="FAMILY ACETYLTRANSFERASE, PUTATIVE-RELATED"/>
    <property type="match status" value="1"/>
</dbReference>
<dbReference type="InterPro" id="IPR051908">
    <property type="entry name" value="Ribosomal_N-acetyltransferase"/>
</dbReference>
<dbReference type="PROSITE" id="PS51186">
    <property type="entry name" value="GNAT"/>
    <property type="match status" value="1"/>
</dbReference>
<proteinExistence type="predicted"/>
<evidence type="ECO:0000313" key="3">
    <source>
        <dbReference type="Proteomes" id="UP000076727"/>
    </source>
</evidence>
<reference evidence="2 3" key="1">
    <citation type="journal article" date="2016" name="Mol. Biol. Evol.">
        <title>Comparative Genomics of Early-Diverging Mushroom-Forming Fungi Provides Insights into the Origins of Lignocellulose Decay Capabilities.</title>
        <authorList>
            <person name="Nagy L.G."/>
            <person name="Riley R."/>
            <person name="Tritt A."/>
            <person name="Adam C."/>
            <person name="Daum C."/>
            <person name="Floudas D."/>
            <person name="Sun H."/>
            <person name="Yadav J.S."/>
            <person name="Pangilinan J."/>
            <person name="Larsson K.H."/>
            <person name="Matsuura K."/>
            <person name="Barry K."/>
            <person name="Labutti K."/>
            <person name="Kuo R."/>
            <person name="Ohm R.A."/>
            <person name="Bhattacharya S.S."/>
            <person name="Shirouzu T."/>
            <person name="Yoshinaga Y."/>
            <person name="Martin F.M."/>
            <person name="Grigoriev I.V."/>
            <person name="Hibbett D.S."/>
        </authorList>
    </citation>
    <scope>NUCLEOTIDE SEQUENCE [LARGE SCALE GENOMIC DNA]</scope>
    <source>
        <strain evidence="2 3">L-15889</strain>
    </source>
</reference>
<keyword evidence="2" id="KW-0808">Transferase</keyword>
<organism evidence="2 3">
    <name type="scientific">Daedalea quercina L-15889</name>
    <dbReference type="NCBI Taxonomy" id="1314783"/>
    <lineage>
        <taxon>Eukaryota</taxon>
        <taxon>Fungi</taxon>
        <taxon>Dikarya</taxon>
        <taxon>Basidiomycota</taxon>
        <taxon>Agaricomycotina</taxon>
        <taxon>Agaricomycetes</taxon>
        <taxon>Polyporales</taxon>
        <taxon>Fomitopsis</taxon>
    </lineage>
</organism>
<dbReference type="PANTHER" id="PTHR43441">
    <property type="entry name" value="RIBOSOMAL-PROTEIN-SERINE ACETYLTRANSFERASE"/>
    <property type="match status" value="1"/>
</dbReference>
<dbReference type="STRING" id="1314783.A0A165M0Y3"/>
<dbReference type="Pfam" id="PF13302">
    <property type="entry name" value="Acetyltransf_3"/>
    <property type="match status" value="1"/>
</dbReference>
<protein>
    <submittedName>
        <fullName evidence="2">Acyl-CoA N-acyltransferase</fullName>
    </submittedName>
</protein>
<feature type="domain" description="N-acetyltransferase" evidence="1">
    <location>
        <begin position="96"/>
        <end position="238"/>
    </location>
</feature>
<accession>A0A165M0Y3</accession>
<gene>
    <name evidence="2" type="ORF">DAEQUDRAFT_731834</name>
</gene>
<dbReference type="InterPro" id="IPR016181">
    <property type="entry name" value="Acyl_CoA_acyltransferase"/>
</dbReference>
<dbReference type="Gene3D" id="3.40.630.30">
    <property type="match status" value="1"/>
</dbReference>
<dbReference type="GO" id="GO:0008999">
    <property type="term" value="F:protein-N-terminal-alanine acetyltransferase activity"/>
    <property type="evidence" value="ECO:0007669"/>
    <property type="project" value="TreeGrafter"/>
</dbReference>
<evidence type="ECO:0000259" key="1">
    <source>
        <dbReference type="PROSITE" id="PS51186"/>
    </source>
</evidence>
<dbReference type="SUPFAM" id="SSF55729">
    <property type="entry name" value="Acyl-CoA N-acyltransferases (Nat)"/>
    <property type="match status" value="1"/>
</dbReference>
<keyword evidence="2" id="KW-0012">Acyltransferase</keyword>
<name>A0A165M0Y3_9APHY</name>
<dbReference type="EMBL" id="KV429112">
    <property type="protein sequence ID" value="KZT65103.1"/>
    <property type="molecule type" value="Genomic_DNA"/>
</dbReference>
<dbReference type="AlphaFoldDB" id="A0A165M0Y3"/>
<sequence length="274" mass="30470">MFVNLYNPQASADATPATHTEVDEASLYGPSPYDINFAFPLQTASLEGTRVRLTPFVPRVHAKAYWDAVQPVSADLFRYFGLTFTSLDENLAYFEKRYRQNPEFVLLAVIDKSQSPTRAAPEATDPEDRDDSGESLAGVIGLLRASPAQLTAEIGFVIVFPAFQRTHIAAHAVGLLLRYCLDLPSAPLPGLGLRRVQWMSLPQNIASLRLAEKMGFKKEGVIRWMWVLGGEEGNKPRPGDPKEDKTGWDTVMLAMCWDDWEEGGRAQVQARLSN</sequence>